<dbReference type="Proteomes" id="UP000076967">
    <property type="component" value="Unassembled WGS sequence"/>
</dbReference>
<evidence type="ECO:0000313" key="2">
    <source>
        <dbReference type="EMBL" id="OAB44802.1"/>
    </source>
</evidence>
<protein>
    <recommendedName>
        <fullName evidence="4">DUF3221 domain-containing protein</fullName>
    </recommendedName>
</protein>
<dbReference type="EMBL" id="LVJH01000006">
    <property type="protein sequence ID" value="OAB44802.1"/>
    <property type="molecule type" value="Genomic_DNA"/>
</dbReference>
<dbReference type="AlphaFoldDB" id="A0A168ML29"/>
<keyword evidence="1" id="KW-0732">Signal</keyword>
<evidence type="ECO:0000313" key="3">
    <source>
        <dbReference type="Proteomes" id="UP000076967"/>
    </source>
</evidence>
<comment type="caution">
    <text evidence="2">The sequence shown here is derived from an EMBL/GenBank/DDBJ whole genome shotgun (WGS) entry which is preliminary data.</text>
</comment>
<feature type="signal peptide" evidence="1">
    <location>
        <begin position="1"/>
        <end position="22"/>
    </location>
</feature>
<sequence length="146" mass="16345">MDVKKTVLKVVALLLLCNLFVACSRSEDGVYYPSDDGIAYTGEGSTETFVDVAIQSTEGIIYFGKVKIIDDSPTVWKALKAIVENDVDDVDRIDKDEQGLIIQINEFVNNEHEKWSLLVDNVEQDQNVEDIEVFNDQGITLLQTSN</sequence>
<keyword evidence="3" id="KW-1185">Reference proteome</keyword>
<accession>A0A168ML29</accession>
<gene>
    <name evidence="2" type="ORF">PGLA_05160</name>
</gene>
<name>A0A168ML29_9BACL</name>
<organism evidence="2 3">
    <name type="scientific">Paenibacillus glacialis</name>
    <dbReference type="NCBI Taxonomy" id="494026"/>
    <lineage>
        <taxon>Bacteria</taxon>
        <taxon>Bacillati</taxon>
        <taxon>Bacillota</taxon>
        <taxon>Bacilli</taxon>
        <taxon>Bacillales</taxon>
        <taxon>Paenibacillaceae</taxon>
        <taxon>Paenibacillus</taxon>
    </lineage>
</organism>
<dbReference type="OrthoDB" id="2629506at2"/>
<proteinExistence type="predicted"/>
<dbReference type="RefSeq" id="WP_068529715.1">
    <property type="nucleotide sequence ID" value="NZ_LVJH01000006.1"/>
</dbReference>
<dbReference type="PROSITE" id="PS51257">
    <property type="entry name" value="PROKAR_LIPOPROTEIN"/>
    <property type="match status" value="1"/>
</dbReference>
<reference evidence="2 3" key="1">
    <citation type="submission" date="2016-03" db="EMBL/GenBank/DDBJ databases">
        <title>Draft genome sequence of Paenibacillus glacialis DSM 22343.</title>
        <authorList>
            <person name="Shin S.-K."/>
            <person name="Yi H."/>
        </authorList>
    </citation>
    <scope>NUCLEOTIDE SEQUENCE [LARGE SCALE GENOMIC DNA]</scope>
    <source>
        <strain evidence="2 3">DSM 22343</strain>
    </source>
</reference>
<evidence type="ECO:0008006" key="4">
    <source>
        <dbReference type="Google" id="ProtNLM"/>
    </source>
</evidence>
<dbReference type="STRING" id="494026.PGLA_05160"/>
<evidence type="ECO:0000256" key="1">
    <source>
        <dbReference type="SAM" id="SignalP"/>
    </source>
</evidence>
<feature type="chain" id="PRO_5039016197" description="DUF3221 domain-containing protein" evidence="1">
    <location>
        <begin position="23"/>
        <end position="146"/>
    </location>
</feature>